<evidence type="ECO:0000256" key="3">
    <source>
        <dbReference type="ARBA" id="ARBA00016738"/>
    </source>
</evidence>
<protein>
    <recommendedName>
        <fullName evidence="3">Coiled-coil domain-containing protein 86</fullName>
    </recommendedName>
</protein>
<evidence type="ECO:0000256" key="2">
    <source>
        <dbReference type="ARBA" id="ARBA00004604"/>
    </source>
</evidence>
<sequence length="185" mass="20811">MSDEAAPVPPQYTTGPVTDFRNAALGPVGYKMCRKRKMEEYQEQVDQEAAQMDEAEEVMITAAPAKRLKSNTVGVGKASGRGWKEAGERAGSLRNPLLSTPWTKKMADKAAAQQFKAIKKAAIDVHKEKKQKLRLQRETNLKRKEENRRKSLVTQKISNPATLKRMLKSKKERKKLMTADTLKSV</sequence>
<evidence type="ECO:0000256" key="7">
    <source>
        <dbReference type="ARBA" id="ARBA00023054"/>
    </source>
</evidence>
<comment type="function">
    <text evidence="9">Required for proper chromosome segregation during mitosis and error-free mitotic progression.</text>
</comment>
<keyword evidence="4" id="KW-0158">Chromosome</keyword>
<dbReference type="Proteomes" id="UP001491310">
    <property type="component" value="Unassembled WGS sequence"/>
</dbReference>
<name>A0ABR2YRT2_9CHLO</name>
<comment type="subcellular location">
    <subcellularLocation>
        <location evidence="1">Chromosome</location>
    </subcellularLocation>
    <subcellularLocation>
        <location evidence="2">Nucleus</location>
        <location evidence="2">Nucleolus</location>
    </subcellularLocation>
</comment>
<feature type="compositionally biased region" description="Basic residues" evidence="10">
    <location>
        <begin position="165"/>
        <end position="176"/>
    </location>
</feature>
<evidence type="ECO:0000256" key="1">
    <source>
        <dbReference type="ARBA" id="ARBA00004286"/>
    </source>
</evidence>
<keyword evidence="6" id="KW-0164">Citrullination</keyword>
<evidence type="ECO:0000256" key="6">
    <source>
        <dbReference type="ARBA" id="ARBA00022934"/>
    </source>
</evidence>
<feature type="region of interest" description="Disordered" evidence="10">
    <location>
        <begin position="73"/>
        <end position="100"/>
    </location>
</feature>
<evidence type="ECO:0000313" key="11">
    <source>
        <dbReference type="EMBL" id="KAK9909612.1"/>
    </source>
</evidence>
<evidence type="ECO:0000313" key="12">
    <source>
        <dbReference type="Proteomes" id="UP001491310"/>
    </source>
</evidence>
<feature type="region of interest" description="Disordered" evidence="10">
    <location>
        <begin position="158"/>
        <end position="185"/>
    </location>
</feature>
<evidence type="ECO:0000256" key="4">
    <source>
        <dbReference type="ARBA" id="ARBA00022454"/>
    </source>
</evidence>
<keyword evidence="8" id="KW-0539">Nucleus</keyword>
<organism evidence="11 12">
    <name type="scientific">Coccomyxa subellipsoidea</name>
    <dbReference type="NCBI Taxonomy" id="248742"/>
    <lineage>
        <taxon>Eukaryota</taxon>
        <taxon>Viridiplantae</taxon>
        <taxon>Chlorophyta</taxon>
        <taxon>core chlorophytes</taxon>
        <taxon>Trebouxiophyceae</taxon>
        <taxon>Trebouxiophyceae incertae sedis</taxon>
        <taxon>Coccomyxaceae</taxon>
        <taxon>Coccomyxa</taxon>
    </lineage>
</organism>
<dbReference type="PANTHER" id="PTHR13557:SF1">
    <property type="entry name" value="COILED-COIL DOMAIN-CONTAINING PROTEIN 86"/>
    <property type="match status" value="1"/>
</dbReference>
<keyword evidence="12" id="KW-1185">Reference proteome</keyword>
<evidence type="ECO:0000256" key="8">
    <source>
        <dbReference type="ARBA" id="ARBA00023242"/>
    </source>
</evidence>
<dbReference type="EMBL" id="JALJOT010000006">
    <property type="protein sequence ID" value="KAK9909612.1"/>
    <property type="molecule type" value="Genomic_DNA"/>
</dbReference>
<evidence type="ECO:0000256" key="5">
    <source>
        <dbReference type="ARBA" id="ARBA00022553"/>
    </source>
</evidence>
<proteinExistence type="predicted"/>
<gene>
    <name evidence="11" type="ORF">WJX75_005098</name>
</gene>
<keyword evidence="7" id="KW-0175">Coiled coil</keyword>
<evidence type="ECO:0000256" key="9">
    <source>
        <dbReference type="ARBA" id="ARBA00093307"/>
    </source>
</evidence>
<dbReference type="PANTHER" id="PTHR13557">
    <property type="entry name" value="COILED-COIL DOMAIN-CONTAINING PROTEIN 86"/>
    <property type="match status" value="1"/>
</dbReference>
<evidence type="ECO:0000256" key="10">
    <source>
        <dbReference type="SAM" id="MobiDB-lite"/>
    </source>
</evidence>
<reference evidence="11 12" key="1">
    <citation type="journal article" date="2024" name="Nat. Commun.">
        <title>Phylogenomics reveals the evolutionary origins of lichenization in chlorophyte algae.</title>
        <authorList>
            <person name="Puginier C."/>
            <person name="Libourel C."/>
            <person name="Otte J."/>
            <person name="Skaloud P."/>
            <person name="Haon M."/>
            <person name="Grisel S."/>
            <person name="Petersen M."/>
            <person name="Berrin J.G."/>
            <person name="Delaux P.M."/>
            <person name="Dal Grande F."/>
            <person name="Keller J."/>
        </authorList>
    </citation>
    <scope>NUCLEOTIDE SEQUENCE [LARGE SCALE GENOMIC DNA]</scope>
    <source>
        <strain evidence="11 12">SAG 216-7</strain>
    </source>
</reference>
<accession>A0ABR2YRT2</accession>
<comment type="caution">
    <text evidence="11">The sequence shown here is derived from an EMBL/GenBank/DDBJ whole genome shotgun (WGS) entry which is preliminary data.</text>
</comment>
<dbReference type="InterPro" id="IPR026570">
    <property type="entry name" value="CCDC86"/>
</dbReference>
<keyword evidence="5" id="KW-0597">Phosphoprotein</keyword>